<keyword evidence="1" id="KW-0812">Transmembrane</keyword>
<evidence type="ECO:0000256" key="1">
    <source>
        <dbReference type="SAM" id="Phobius"/>
    </source>
</evidence>
<proteinExistence type="predicted"/>
<dbReference type="Proteomes" id="UP001165060">
    <property type="component" value="Unassembled WGS sequence"/>
</dbReference>
<evidence type="ECO:0008006" key="5">
    <source>
        <dbReference type="Google" id="ProtNLM"/>
    </source>
</evidence>
<sequence>MRLVAVVLSSFLPLASSSTATFSNYCEPGFGASEADGCEGLCSVFFGIDGIAAGCLDATVGENQYLSCSQACDARTLGATEKECLDVCEGERACSFSLGRLALEYPACGSCAEENSNVPSAAGCRFACSADYTAFQGGDSPVCSECEEGYAGSGGTAECEECGVNSYFLGGGTGRSECLECNIIIRPLNGCCEFNGFDILIAVFQLAFGSIWLKFLLAIICMAYSSARFQMGAETVPGKMIYKKTWSETTGSGKNRRTSTYYLVQVSYPAYGSDFNSSSELVQKDFYMGTSERYESTNADTPLEVLRMPAPFDPRKACLKEDFMADCGWSDGVPMSTCWEVLNTVVGLICKIFCVTFASGLYIIFLGVFTFANVMLQFGMGHCTANLMSWPLLGMMIYSTLKKNVFRWAVLDIEGSLSPNNPGLSSRPVSSVSERNTNAIYLKSIDSSVASDSPASWAVVNLPDVARIESVTLKFSWKDQGWGNRKGHIFARSVAGRSVKWTRLTKVTAEHSQTTHAIELPKALVSSKIELGYTVGGGGGHELHVSNARLEKRLSTTFVQVVPGVTASPHTSLRGMMNASFRETSNSVRSLGGLVGGNAEQEIPIPAYSQLYGFQTPATAVQNGWNERVVPMAIAVVLPPPASSWGSVAAGHIACGPGMLYINDDSITHMDESITTEEAAWAAVDALNAEDPENPVIMWQIANPWSDGAPKGSKPNDKQYLVAHRKAFLNQMGVTAKTAKSFAETVRSYQPDRFWGSPLHYDGV</sequence>
<keyword evidence="1" id="KW-0472">Membrane</keyword>
<dbReference type="EMBL" id="BRYB01002344">
    <property type="protein sequence ID" value="GMI43461.1"/>
    <property type="molecule type" value="Genomic_DNA"/>
</dbReference>
<protein>
    <recommendedName>
        <fullName evidence="5">Tyrosine-protein kinase ephrin type A/B receptor-like domain-containing protein</fullName>
    </recommendedName>
</protein>
<evidence type="ECO:0000313" key="4">
    <source>
        <dbReference type="Proteomes" id="UP001165060"/>
    </source>
</evidence>
<evidence type="ECO:0000256" key="2">
    <source>
        <dbReference type="SAM" id="SignalP"/>
    </source>
</evidence>
<keyword evidence="2" id="KW-0732">Signal</keyword>
<keyword evidence="1" id="KW-1133">Transmembrane helix</keyword>
<reference evidence="3 4" key="1">
    <citation type="journal article" date="2023" name="Commun. Biol.">
        <title>Genome analysis of Parmales, the sister group of diatoms, reveals the evolutionary specialization of diatoms from phago-mixotrophs to photoautotrophs.</title>
        <authorList>
            <person name="Ban H."/>
            <person name="Sato S."/>
            <person name="Yoshikawa S."/>
            <person name="Yamada K."/>
            <person name="Nakamura Y."/>
            <person name="Ichinomiya M."/>
            <person name="Sato N."/>
            <person name="Blanc-Mathieu R."/>
            <person name="Endo H."/>
            <person name="Kuwata A."/>
            <person name="Ogata H."/>
        </authorList>
    </citation>
    <scope>NUCLEOTIDE SEQUENCE [LARGE SCALE GENOMIC DNA]</scope>
</reference>
<name>A0ABQ6N907_9STRA</name>
<gene>
    <name evidence="3" type="ORF">TeGR_g13253</name>
</gene>
<organism evidence="3 4">
    <name type="scientific">Tetraparma gracilis</name>
    <dbReference type="NCBI Taxonomy" id="2962635"/>
    <lineage>
        <taxon>Eukaryota</taxon>
        <taxon>Sar</taxon>
        <taxon>Stramenopiles</taxon>
        <taxon>Ochrophyta</taxon>
        <taxon>Bolidophyceae</taxon>
        <taxon>Parmales</taxon>
        <taxon>Triparmaceae</taxon>
        <taxon>Tetraparma</taxon>
    </lineage>
</organism>
<keyword evidence="4" id="KW-1185">Reference proteome</keyword>
<feature type="chain" id="PRO_5047401442" description="Tyrosine-protein kinase ephrin type A/B receptor-like domain-containing protein" evidence="2">
    <location>
        <begin position="18"/>
        <end position="764"/>
    </location>
</feature>
<feature type="transmembrane region" description="Helical" evidence="1">
    <location>
        <begin position="352"/>
        <end position="372"/>
    </location>
</feature>
<feature type="signal peptide" evidence="2">
    <location>
        <begin position="1"/>
        <end position="17"/>
    </location>
</feature>
<evidence type="ECO:0000313" key="3">
    <source>
        <dbReference type="EMBL" id="GMI43461.1"/>
    </source>
</evidence>
<feature type="transmembrane region" description="Helical" evidence="1">
    <location>
        <begin position="199"/>
        <end position="224"/>
    </location>
</feature>
<comment type="caution">
    <text evidence="3">The sequence shown here is derived from an EMBL/GenBank/DDBJ whole genome shotgun (WGS) entry which is preliminary data.</text>
</comment>
<accession>A0ABQ6N907</accession>